<name>R4G914_RHOPR</name>
<proteinExistence type="evidence at transcript level"/>
<reference evidence="1" key="1">
    <citation type="submission" date="2013-04" db="EMBL/GenBank/DDBJ databases">
        <title>An insight into the transcriptome of the digestive tract of the blood sucking bug, Rhodnius prolixus.</title>
        <authorList>
            <person name="Ribeiro J.M.C."/>
            <person name="Genta F.A."/>
            <person name="Sorgine M.H.F."/>
            <person name="Paiva-Silva G.O."/>
            <person name="Majerowicz D."/>
            <person name="Medeiros M."/>
            <person name="Koerich L."/>
            <person name="Terra W.R."/>
            <person name="Ferreira C."/>
            <person name="Pimentel A.C."/>
            <person name="Bisch P.M."/>
            <person name="Diniz M.M.P."/>
            <person name="Nascimento R."/>
            <person name="Salmon D."/>
            <person name="Silber A.M."/>
            <person name="Alves M."/>
            <person name="Oliveira M.F."/>
            <person name="Gondim K.C."/>
            <person name="Silva Neto M.A.C."/>
            <person name="Atella G.C."/>
            <person name="Araujo H."/>
            <person name="Dias F.S."/>
            <person name="Polycarpo C.R."/>
            <person name="Fampa P."/>
            <person name="Melo A.C."/>
            <person name="Tanaka A.S."/>
            <person name="Balczun C."/>
            <person name="Oliveira J.H.M."/>
            <person name="Goncalves R."/>
            <person name="Lazoski C."/>
            <person name="Pereira M.A."/>
            <person name="Rivera-Pomar R."/>
            <person name="Diambra L."/>
            <person name="Schaub G.A."/>
            <person name="Garcia E.S."/>
            <person name="Azambuja P."/>
            <person name="Braz G.R.C."/>
            <person name="Oliveira P.L."/>
        </authorList>
    </citation>
    <scope>NUCLEOTIDE SEQUENCE</scope>
</reference>
<dbReference type="AlphaFoldDB" id="R4G914"/>
<sequence>MSENDEEIFEIYEENDLTENEDAEDNMIIIEDEDEDEENYFDELFDVNEKNDVYEGFNILEEYDAVEENYVEEGYDVEENAVVISETDATENYEEIMEQNVEKESDKQDIAFPETYHVDEMISEDKRKKVIITLVDDDEKKDEKTFLDEYENYAIKDKYRLTVPAAKEHLKETPEDLKEVPEKVSEENDKRKKLEKAIKLFIKLKYIKKVREFDKPQQHAHKILDQNLKKIFDTFLKKFKKKISIDQAKTDQK</sequence>
<protein>
    <submittedName>
        <fullName evidence="1">Uncharacterized protein</fullName>
    </submittedName>
</protein>
<organism evidence="1">
    <name type="scientific">Rhodnius prolixus</name>
    <name type="common">Triatomid bug</name>
    <dbReference type="NCBI Taxonomy" id="13249"/>
    <lineage>
        <taxon>Eukaryota</taxon>
        <taxon>Metazoa</taxon>
        <taxon>Ecdysozoa</taxon>
        <taxon>Arthropoda</taxon>
        <taxon>Hexapoda</taxon>
        <taxon>Insecta</taxon>
        <taxon>Pterygota</taxon>
        <taxon>Neoptera</taxon>
        <taxon>Paraneoptera</taxon>
        <taxon>Hemiptera</taxon>
        <taxon>Heteroptera</taxon>
        <taxon>Panheteroptera</taxon>
        <taxon>Cimicomorpha</taxon>
        <taxon>Reduviidae</taxon>
        <taxon>Triatominae</taxon>
        <taxon>Rhodnius</taxon>
    </lineage>
</organism>
<feature type="non-terminal residue" evidence="1">
    <location>
        <position position="253"/>
    </location>
</feature>
<evidence type="ECO:0000313" key="1">
    <source>
        <dbReference type="EMBL" id="JAA77493.1"/>
    </source>
</evidence>
<dbReference type="EMBL" id="GAHY01000017">
    <property type="protein sequence ID" value="JAA77493.1"/>
    <property type="molecule type" value="mRNA"/>
</dbReference>
<accession>R4G914</accession>